<evidence type="ECO:0000256" key="2">
    <source>
        <dbReference type="ARBA" id="ARBA00012944"/>
    </source>
</evidence>
<feature type="domain" description="NADH dehydrogenase subunit 5 C-terminal" evidence="17">
    <location>
        <begin position="115"/>
        <end position="240"/>
    </location>
</feature>
<evidence type="ECO:0000256" key="5">
    <source>
        <dbReference type="ARBA" id="ARBA00022660"/>
    </source>
</evidence>
<dbReference type="Gene3D" id="1.20.5.2700">
    <property type="match status" value="1"/>
</dbReference>
<evidence type="ECO:0000256" key="13">
    <source>
        <dbReference type="ARBA" id="ARBA00023128"/>
    </source>
</evidence>
<feature type="non-terminal residue" evidence="18">
    <location>
        <position position="241"/>
    </location>
</feature>
<evidence type="ECO:0000256" key="11">
    <source>
        <dbReference type="ARBA" id="ARBA00023027"/>
    </source>
</evidence>
<evidence type="ECO:0000256" key="6">
    <source>
        <dbReference type="ARBA" id="ARBA00022692"/>
    </source>
</evidence>
<feature type="transmembrane region" description="Helical" evidence="16">
    <location>
        <begin position="122"/>
        <end position="147"/>
    </location>
</feature>
<evidence type="ECO:0000256" key="14">
    <source>
        <dbReference type="ARBA" id="ARBA00023136"/>
    </source>
</evidence>
<organism evidence="18 19">
    <name type="scientific">Dimargaris cristalligena</name>
    <dbReference type="NCBI Taxonomy" id="215637"/>
    <lineage>
        <taxon>Eukaryota</taxon>
        <taxon>Fungi</taxon>
        <taxon>Fungi incertae sedis</taxon>
        <taxon>Zoopagomycota</taxon>
        <taxon>Kickxellomycotina</taxon>
        <taxon>Dimargaritomycetes</taxon>
        <taxon>Dimargaritales</taxon>
        <taxon>Dimargaritaceae</taxon>
        <taxon>Dimargaris</taxon>
    </lineage>
</organism>
<dbReference type="GO" id="GO:0008137">
    <property type="term" value="F:NADH dehydrogenase (ubiquinone) activity"/>
    <property type="evidence" value="ECO:0007669"/>
    <property type="project" value="UniProtKB-EC"/>
</dbReference>
<evidence type="ECO:0000256" key="15">
    <source>
        <dbReference type="ARBA" id="ARBA00049551"/>
    </source>
</evidence>
<keyword evidence="13" id="KW-0496">Mitochondrion</keyword>
<sequence>IYSKDLIIELAGSTFIFHGSIAFFFGTFTALLTAFYSSRLLFLTFFGRPNGQKKIYELIHEPSFIMSFPLIILALFSIFFGYIFKDLFIGLGSSFWGNSLFIHPQHSVLVDTEFGLPVFFKLLPMFGTIFGIISAYFFYQYSINVLFDAYFLFNKFSRNFYKFLSNKWYFDRISTATVGGLLNFGFISFKTLDKGIIELIGPSGITYTLFFFSKKVTSLDTGYVPHYLLYIVISFIFLIFF</sequence>
<protein>
    <recommendedName>
        <fullName evidence="3">NADH-ubiquinone oxidoreductase chain 5</fullName>
        <ecNumber evidence="2">7.1.1.2</ecNumber>
    </recommendedName>
</protein>
<gene>
    <name evidence="18" type="ORF">BJ085DRAFT_1503</name>
</gene>
<evidence type="ECO:0000256" key="9">
    <source>
        <dbReference type="ARBA" id="ARBA00022982"/>
    </source>
</evidence>
<dbReference type="InterPro" id="IPR010934">
    <property type="entry name" value="NADH_DH_su5_C"/>
</dbReference>
<accession>A0A4P9ZLG5</accession>
<dbReference type="GO" id="GO:0005743">
    <property type="term" value="C:mitochondrial inner membrane"/>
    <property type="evidence" value="ECO:0007669"/>
    <property type="project" value="UniProtKB-SubCell"/>
</dbReference>
<keyword evidence="19" id="KW-1185">Reference proteome</keyword>
<keyword evidence="6 16" id="KW-0812">Transmembrane</keyword>
<proteinExistence type="predicted"/>
<dbReference type="GO" id="GO:0015990">
    <property type="term" value="P:electron transport coupled proton transport"/>
    <property type="evidence" value="ECO:0007669"/>
    <property type="project" value="TreeGrafter"/>
</dbReference>
<feature type="transmembrane region" description="Helical" evidence="16">
    <location>
        <begin position="168"/>
        <end position="189"/>
    </location>
</feature>
<dbReference type="EMBL" id="ML003450">
    <property type="protein sequence ID" value="RKP33938.1"/>
    <property type="molecule type" value="Genomic_DNA"/>
</dbReference>
<evidence type="ECO:0000313" key="18">
    <source>
        <dbReference type="EMBL" id="RKP33938.1"/>
    </source>
</evidence>
<dbReference type="GO" id="GO:0003954">
    <property type="term" value="F:NADH dehydrogenase activity"/>
    <property type="evidence" value="ECO:0007669"/>
    <property type="project" value="TreeGrafter"/>
</dbReference>
<dbReference type="PANTHER" id="PTHR42829">
    <property type="entry name" value="NADH-UBIQUINONE OXIDOREDUCTASE CHAIN 5"/>
    <property type="match status" value="1"/>
</dbReference>
<evidence type="ECO:0000256" key="3">
    <source>
        <dbReference type="ARBA" id="ARBA00021096"/>
    </source>
</evidence>
<dbReference type="EC" id="7.1.1.2" evidence="2"/>
<feature type="transmembrane region" description="Helical" evidence="16">
    <location>
        <begin position="224"/>
        <end position="240"/>
    </location>
</feature>
<dbReference type="InterPro" id="IPR003945">
    <property type="entry name" value="NU5C-like"/>
</dbReference>
<keyword evidence="12" id="KW-0830">Ubiquinone</keyword>
<evidence type="ECO:0000256" key="16">
    <source>
        <dbReference type="SAM" id="Phobius"/>
    </source>
</evidence>
<evidence type="ECO:0000256" key="12">
    <source>
        <dbReference type="ARBA" id="ARBA00023075"/>
    </source>
</evidence>
<evidence type="ECO:0000313" key="19">
    <source>
        <dbReference type="Proteomes" id="UP000268162"/>
    </source>
</evidence>
<reference evidence="19" key="1">
    <citation type="journal article" date="2018" name="Nat. Microbiol.">
        <title>Leveraging single-cell genomics to expand the fungal tree of life.</title>
        <authorList>
            <person name="Ahrendt S.R."/>
            <person name="Quandt C.A."/>
            <person name="Ciobanu D."/>
            <person name="Clum A."/>
            <person name="Salamov A."/>
            <person name="Andreopoulos B."/>
            <person name="Cheng J.F."/>
            <person name="Woyke T."/>
            <person name="Pelin A."/>
            <person name="Henrissat B."/>
            <person name="Reynolds N.K."/>
            <person name="Benny G.L."/>
            <person name="Smith M.E."/>
            <person name="James T.Y."/>
            <person name="Grigoriev I.V."/>
        </authorList>
    </citation>
    <scope>NUCLEOTIDE SEQUENCE [LARGE SCALE GENOMIC DNA]</scope>
    <source>
        <strain evidence="19">RSA 468</strain>
    </source>
</reference>
<comment type="catalytic activity">
    <reaction evidence="15">
        <text>a ubiquinone + NADH + 5 H(+)(in) = a ubiquinol + NAD(+) + 4 H(+)(out)</text>
        <dbReference type="Rhea" id="RHEA:29091"/>
        <dbReference type="Rhea" id="RHEA-COMP:9565"/>
        <dbReference type="Rhea" id="RHEA-COMP:9566"/>
        <dbReference type="ChEBI" id="CHEBI:15378"/>
        <dbReference type="ChEBI" id="CHEBI:16389"/>
        <dbReference type="ChEBI" id="CHEBI:17976"/>
        <dbReference type="ChEBI" id="CHEBI:57540"/>
        <dbReference type="ChEBI" id="CHEBI:57945"/>
        <dbReference type="EC" id="7.1.1.2"/>
    </reaction>
</comment>
<keyword evidence="14 16" id="KW-0472">Membrane</keyword>
<evidence type="ECO:0000256" key="7">
    <source>
        <dbReference type="ARBA" id="ARBA00022792"/>
    </source>
</evidence>
<dbReference type="PANTHER" id="PTHR42829:SF2">
    <property type="entry name" value="NADH-UBIQUINONE OXIDOREDUCTASE CHAIN 5"/>
    <property type="match status" value="1"/>
</dbReference>
<keyword evidence="9" id="KW-0249">Electron transport</keyword>
<keyword evidence="11" id="KW-0520">NAD</keyword>
<evidence type="ECO:0000256" key="1">
    <source>
        <dbReference type="ARBA" id="ARBA00004448"/>
    </source>
</evidence>
<evidence type="ECO:0000256" key="4">
    <source>
        <dbReference type="ARBA" id="ARBA00022448"/>
    </source>
</evidence>
<keyword evidence="4" id="KW-0813">Transport</keyword>
<feature type="non-terminal residue" evidence="18">
    <location>
        <position position="1"/>
    </location>
</feature>
<evidence type="ECO:0000256" key="8">
    <source>
        <dbReference type="ARBA" id="ARBA00022967"/>
    </source>
</evidence>
<dbReference type="GO" id="GO:0042773">
    <property type="term" value="P:ATP synthesis coupled electron transport"/>
    <property type="evidence" value="ECO:0007669"/>
    <property type="project" value="InterPro"/>
</dbReference>
<dbReference type="AlphaFoldDB" id="A0A4P9ZLG5"/>
<evidence type="ECO:0000256" key="10">
    <source>
        <dbReference type="ARBA" id="ARBA00022989"/>
    </source>
</evidence>
<dbReference type="Pfam" id="PF06455">
    <property type="entry name" value="NADH5_C"/>
    <property type="match status" value="1"/>
</dbReference>
<keyword evidence="10 16" id="KW-1133">Transmembrane helix</keyword>
<comment type="subcellular location">
    <subcellularLocation>
        <location evidence="1">Mitochondrion inner membrane</location>
        <topology evidence="1">Multi-pass membrane protein</topology>
    </subcellularLocation>
</comment>
<keyword evidence="8" id="KW-1278">Translocase</keyword>
<keyword evidence="7" id="KW-0999">Mitochondrion inner membrane</keyword>
<feature type="transmembrane region" description="Helical" evidence="16">
    <location>
        <begin position="63"/>
        <end position="84"/>
    </location>
</feature>
<keyword evidence="5" id="KW-0679">Respiratory chain</keyword>
<dbReference type="STRING" id="215637.A0A4P9ZLG5"/>
<feature type="transmembrane region" description="Helical" evidence="16">
    <location>
        <begin position="15"/>
        <end position="42"/>
    </location>
</feature>
<name>A0A4P9ZLG5_9FUNG</name>
<dbReference type="Proteomes" id="UP000268162">
    <property type="component" value="Unassembled WGS sequence"/>
</dbReference>
<evidence type="ECO:0000259" key="17">
    <source>
        <dbReference type="Pfam" id="PF06455"/>
    </source>
</evidence>